<evidence type="ECO:0000256" key="11">
    <source>
        <dbReference type="SAM" id="Phobius"/>
    </source>
</evidence>
<feature type="domain" description="Ketopantoate reductase C-terminal" evidence="13">
    <location>
        <begin position="189"/>
        <end position="316"/>
    </location>
</feature>
<keyword evidence="11" id="KW-0812">Transmembrane</keyword>
<dbReference type="NCBIfam" id="TIGR00745">
    <property type="entry name" value="apbA_panE"/>
    <property type="match status" value="1"/>
</dbReference>
<dbReference type="PANTHER" id="PTHR43765">
    <property type="entry name" value="2-DEHYDROPANTOATE 2-REDUCTASE-RELATED"/>
    <property type="match status" value="1"/>
</dbReference>
<comment type="catalytic activity">
    <reaction evidence="9 10">
        <text>(R)-pantoate + NADP(+) = 2-dehydropantoate + NADPH + H(+)</text>
        <dbReference type="Rhea" id="RHEA:16233"/>
        <dbReference type="ChEBI" id="CHEBI:11561"/>
        <dbReference type="ChEBI" id="CHEBI:15378"/>
        <dbReference type="ChEBI" id="CHEBI:15980"/>
        <dbReference type="ChEBI" id="CHEBI:57783"/>
        <dbReference type="ChEBI" id="CHEBI:58349"/>
        <dbReference type="EC" id="1.1.1.169"/>
    </reaction>
</comment>
<dbReference type="InterPro" id="IPR008927">
    <property type="entry name" value="6-PGluconate_DH-like_C_sf"/>
</dbReference>
<dbReference type="GO" id="GO:0015940">
    <property type="term" value="P:pantothenate biosynthetic process"/>
    <property type="evidence" value="ECO:0007669"/>
    <property type="project" value="UniProtKB-UniPathway"/>
</dbReference>
<protein>
    <recommendedName>
        <fullName evidence="4 10">2-dehydropantoate 2-reductase</fullName>
        <ecNumber evidence="3 10">1.1.1.169</ecNumber>
    </recommendedName>
    <alternativeName>
        <fullName evidence="8 10">Ketopantoate reductase</fullName>
    </alternativeName>
</protein>
<dbReference type="AlphaFoldDB" id="A0A7C9ISB7"/>
<keyword evidence="11" id="KW-1133">Transmembrane helix</keyword>
<dbReference type="InterPro" id="IPR013332">
    <property type="entry name" value="KPR_N"/>
</dbReference>
<dbReference type="InterPro" id="IPR003710">
    <property type="entry name" value="ApbA"/>
</dbReference>
<evidence type="ECO:0000313" key="15">
    <source>
        <dbReference type="Proteomes" id="UP000480350"/>
    </source>
</evidence>
<dbReference type="GO" id="GO:0008677">
    <property type="term" value="F:2-dehydropantoate 2-reductase activity"/>
    <property type="evidence" value="ECO:0007669"/>
    <property type="project" value="UniProtKB-EC"/>
</dbReference>
<comment type="pathway">
    <text evidence="1 10">Cofactor biosynthesis; (R)-pantothenate biosynthesis; (R)-pantoate from 3-methyl-2-oxobutanoate: step 2/2.</text>
</comment>
<reference evidence="14 15" key="2">
    <citation type="submission" date="2020-03" db="EMBL/GenBank/DDBJ databases">
        <title>Kangsaoukella pontilimi gen. nov., sp. nov., a new member of the family Rhodobacteraceae isolated from a tidal mudflat.</title>
        <authorList>
            <person name="Kim I.S."/>
        </authorList>
    </citation>
    <scope>NUCLEOTIDE SEQUENCE [LARGE SCALE GENOMIC DNA]</scope>
    <source>
        <strain evidence="14 15">GH1-50</strain>
    </source>
</reference>
<evidence type="ECO:0000256" key="5">
    <source>
        <dbReference type="ARBA" id="ARBA00022655"/>
    </source>
</evidence>
<comment type="caution">
    <text evidence="14">The sequence shown here is derived from an EMBL/GenBank/DDBJ whole genome shotgun (WGS) entry which is preliminary data.</text>
</comment>
<dbReference type="InterPro" id="IPR013328">
    <property type="entry name" value="6PGD_dom2"/>
</dbReference>
<dbReference type="Gene3D" id="1.10.1040.10">
    <property type="entry name" value="N-(1-d-carboxylethyl)-l-norvaline Dehydrogenase, domain 2"/>
    <property type="match status" value="1"/>
</dbReference>
<dbReference type="FunFam" id="1.10.1040.10:FF:000017">
    <property type="entry name" value="2-dehydropantoate 2-reductase"/>
    <property type="match status" value="1"/>
</dbReference>
<dbReference type="Proteomes" id="UP000480350">
    <property type="component" value="Unassembled WGS sequence"/>
</dbReference>
<keyword evidence="6 10" id="KW-0521">NADP</keyword>
<dbReference type="InterPro" id="IPR050838">
    <property type="entry name" value="Ketopantoate_reductase"/>
</dbReference>
<evidence type="ECO:0000256" key="7">
    <source>
        <dbReference type="ARBA" id="ARBA00023002"/>
    </source>
</evidence>
<evidence type="ECO:0000256" key="9">
    <source>
        <dbReference type="ARBA" id="ARBA00048793"/>
    </source>
</evidence>
<evidence type="ECO:0000313" key="14">
    <source>
        <dbReference type="EMBL" id="MXQ07805.1"/>
    </source>
</evidence>
<dbReference type="EMBL" id="WUPT01000001">
    <property type="protein sequence ID" value="MXQ07805.1"/>
    <property type="molecule type" value="Genomic_DNA"/>
</dbReference>
<dbReference type="PANTHER" id="PTHR43765:SF2">
    <property type="entry name" value="2-DEHYDROPANTOATE 2-REDUCTASE"/>
    <property type="match status" value="1"/>
</dbReference>
<evidence type="ECO:0000256" key="6">
    <source>
        <dbReference type="ARBA" id="ARBA00022857"/>
    </source>
</evidence>
<comment type="function">
    <text evidence="10">Catalyzes the NADPH-dependent reduction of ketopantoate into pantoic acid.</text>
</comment>
<keyword evidence="5 10" id="KW-0566">Pantothenate biosynthesis</keyword>
<feature type="transmembrane region" description="Helical" evidence="11">
    <location>
        <begin position="6"/>
        <end position="26"/>
    </location>
</feature>
<comment type="similarity">
    <text evidence="2 10">Belongs to the ketopantoate reductase family.</text>
</comment>
<proteinExistence type="inferred from homology"/>
<evidence type="ECO:0000259" key="13">
    <source>
        <dbReference type="Pfam" id="PF08546"/>
    </source>
</evidence>
<keyword evidence="7 10" id="KW-0560">Oxidoreductase</keyword>
<evidence type="ECO:0000256" key="4">
    <source>
        <dbReference type="ARBA" id="ARBA00019465"/>
    </source>
</evidence>
<dbReference type="Gene3D" id="3.40.50.720">
    <property type="entry name" value="NAD(P)-binding Rossmann-like Domain"/>
    <property type="match status" value="1"/>
</dbReference>
<name>A0A7C9ISB7_9RHOB</name>
<evidence type="ECO:0000256" key="10">
    <source>
        <dbReference type="RuleBase" id="RU362068"/>
    </source>
</evidence>
<accession>A0A7C9ISB7</accession>
<reference evidence="14 15" key="1">
    <citation type="submission" date="2019-12" db="EMBL/GenBank/DDBJ databases">
        <authorList>
            <person name="Lee S.D."/>
        </authorList>
    </citation>
    <scope>NUCLEOTIDE SEQUENCE [LARGE SCALE GENOMIC DNA]</scope>
    <source>
        <strain evidence="14 15">GH1-50</strain>
    </source>
</reference>
<dbReference type="GO" id="GO:0005737">
    <property type="term" value="C:cytoplasm"/>
    <property type="evidence" value="ECO:0007669"/>
    <property type="project" value="TreeGrafter"/>
</dbReference>
<evidence type="ECO:0000256" key="8">
    <source>
        <dbReference type="ARBA" id="ARBA00032024"/>
    </source>
</evidence>
<dbReference type="SUPFAM" id="SSF51735">
    <property type="entry name" value="NAD(P)-binding Rossmann-fold domains"/>
    <property type="match status" value="1"/>
</dbReference>
<dbReference type="GO" id="GO:0050661">
    <property type="term" value="F:NADP binding"/>
    <property type="evidence" value="ECO:0007669"/>
    <property type="project" value="TreeGrafter"/>
</dbReference>
<dbReference type="SUPFAM" id="SSF48179">
    <property type="entry name" value="6-phosphogluconate dehydrogenase C-terminal domain-like"/>
    <property type="match status" value="1"/>
</dbReference>
<evidence type="ECO:0000256" key="1">
    <source>
        <dbReference type="ARBA" id="ARBA00004994"/>
    </source>
</evidence>
<keyword evidence="11" id="KW-0472">Membrane</keyword>
<dbReference type="InterPro" id="IPR036291">
    <property type="entry name" value="NAD(P)-bd_dom_sf"/>
</dbReference>
<evidence type="ECO:0000259" key="12">
    <source>
        <dbReference type="Pfam" id="PF02558"/>
    </source>
</evidence>
<organism evidence="14 15">
    <name type="scientific">Kangsaoukella pontilimi</name>
    <dbReference type="NCBI Taxonomy" id="2691042"/>
    <lineage>
        <taxon>Bacteria</taxon>
        <taxon>Pseudomonadati</taxon>
        <taxon>Pseudomonadota</taxon>
        <taxon>Alphaproteobacteria</taxon>
        <taxon>Rhodobacterales</taxon>
        <taxon>Paracoccaceae</taxon>
        <taxon>Kangsaoukella</taxon>
    </lineage>
</organism>
<evidence type="ECO:0000256" key="2">
    <source>
        <dbReference type="ARBA" id="ARBA00007870"/>
    </source>
</evidence>
<dbReference type="Pfam" id="PF02558">
    <property type="entry name" value="ApbA"/>
    <property type="match status" value="1"/>
</dbReference>
<sequence length="326" mass="33708">MSGDDYHVAVFGGGSVGLCLAAHFAVAGARVTLLVRDASIPTLRGKPITVTGLLGDHTIPAGTIALCDAARPTDDVLGADMLALTTKAQDVETALKPFAAAGTCPPLLLLQNGMGSAEIARQTVGPGAPVYSTAMMIGMVRGAPGEVEVTAQASPINCGALLGDATGLLDRMIDVAGAGFIPMRHDPAIRETIAFKLLFNCCMNPTGALTGQTYGELLENPDSRALIVGLADEALAAFAAAFDYRPAASGQDYVDTTLDKIVFPRGIKHRSSMLQDLQAGRTTEVDFLNGAVIRIAEEHGLSAARHETILSLIKARAATGEATRAG</sequence>
<evidence type="ECO:0000256" key="3">
    <source>
        <dbReference type="ARBA" id="ARBA00013014"/>
    </source>
</evidence>
<keyword evidence="15" id="KW-1185">Reference proteome</keyword>
<feature type="domain" description="Ketopantoate reductase N-terminal" evidence="12">
    <location>
        <begin position="8"/>
        <end position="159"/>
    </location>
</feature>
<dbReference type="Pfam" id="PF08546">
    <property type="entry name" value="ApbA_C"/>
    <property type="match status" value="1"/>
</dbReference>
<dbReference type="RefSeq" id="WP_160763661.1">
    <property type="nucleotide sequence ID" value="NZ_WUPT01000001.1"/>
</dbReference>
<dbReference type="UniPathway" id="UPA00028">
    <property type="reaction ID" value="UER00004"/>
</dbReference>
<dbReference type="InterPro" id="IPR013752">
    <property type="entry name" value="KPA_reductase"/>
</dbReference>
<dbReference type="EC" id="1.1.1.169" evidence="3 10"/>
<gene>
    <name evidence="14" type="ORF">GQ651_08090</name>
</gene>